<accession>A0AAD5C5X7</accession>
<evidence type="ECO:0000313" key="1">
    <source>
        <dbReference type="EMBL" id="KAI7735946.1"/>
    </source>
</evidence>
<dbReference type="AlphaFoldDB" id="A0AAD5C5X7"/>
<reference evidence="1" key="1">
    <citation type="submission" date="2022-06" db="EMBL/GenBank/DDBJ databases">
        <title>Uncovering the hologenomic basis of an extraordinary plant invasion.</title>
        <authorList>
            <person name="Bieker V.C."/>
            <person name="Martin M.D."/>
            <person name="Gilbert T."/>
            <person name="Hodgins K."/>
            <person name="Battlay P."/>
            <person name="Petersen B."/>
            <person name="Wilson J."/>
        </authorList>
    </citation>
    <scope>NUCLEOTIDE SEQUENCE</scope>
    <source>
        <strain evidence="1">AA19_3_7</strain>
        <tissue evidence="1">Leaf</tissue>
    </source>
</reference>
<gene>
    <name evidence="1" type="ORF">M8C21_022358</name>
</gene>
<evidence type="ECO:0000313" key="2">
    <source>
        <dbReference type="Proteomes" id="UP001206925"/>
    </source>
</evidence>
<keyword evidence="2" id="KW-1185">Reference proteome</keyword>
<dbReference type="Proteomes" id="UP001206925">
    <property type="component" value="Unassembled WGS sequence"/>
</dbReference>
<comment type="caution">
    <text evidence="1">The sequence shown here is derived from an EMBL/GenBank/DDBJ whole genome shotgun (WGS) entry which is preliminary data.</text>
</comment>
<protein>
    <submittedName>
        <fullName evidence="1">Uncharacterized protein</fullName>
    </submittedName>
</protein>
<name>A0AAD5C5X7_AMBAR</name>
<sequence length="136" mass="14446">MGMGLIPTGDIGSVVTGASEVTILFSSGPGRASLALRHIDFIFQKICTWSILFIQKFNGFSCTVLVTMSTDPACTAWAKVGAILVVVGEVLLVDDAWLLSGHHYRNCLPHVLSAVVDLGGNFAASAMKAELHTLQK</sequence>
<dbReference type="EMBL" id="JAMZMK010009398">
    <property type="protein sequence ID" value="KAI7735946.1"/>
    <property type="molecule type" value="Genomic_DNA"/>
</dbReference>
<proteinExistence type="predicted"/>
<organism evidence="1 2">
    <name type="scientific">Ambrosia artemisiifolia</name>
    <name type="common">Common ragweed</name>
    <dbReference type="NCBI Taxonomy" id="4212"/>
    <lineage>
        <taxon>Eukaryota</taxon>
        <taxon>Viridiplantae</taxon>
        <taxon>Streptophyta</taxon>
        <taxon>Embryophyta</taxon>
        <taxon>Tracheophyta</taxon>
        <taxon>Spermatophyta</taxon>
        <taxon>Magnoliopsida</taxon>
        <taxon>eudicotyledons</taxon>
        <taxon>Gunneridae</taxon>
        <taxon>Pentapetalae</taxon>
        <taxon>asterids</taxon>
        <taxon>campanulids</taxon>
        <taxon>Asterales</taxon>
        <taxon>Asteraceae</taxon>
        <taxon>Asteroideae</taxon>
        <taxon>Heliantheae alliance</taxon>
        <taxon>Heliantheae</taxon>
        <taxon>Ambrosia</taxon>
    </lineage>
</organism>